<comment type="subcellular location">
    <subcellularLocation>
        <location evidence="1">Membrane</location>
        <topology evidence="1">Single-pass membrane protein</topology>
    </subcellularLocation>
</comment>
<evidence type="ECO:0000313" key="7">
    <source>
        <dbReference type="EMBL" id="MBV2130975.1"/>
    </source>
</evidence>
<dbReference type="InterPro" id="IPR006597">
    <property type="entry name" value="Sel1-like"/>
</dbReference>
<evidence type="ECO:0000259" key="6">
    <source>
        <dbReference type="PROSITE" id="PS52015"/>
    </source>
</evidence>
<organism evidence="7 8">
    <name type="scientific">Arsukibacterium indicum</name>
    <dbReference type="NCBI Taxonomy" id="2848612"/>
    <lineage>
        <taxon>Bacteria</taxon>
        <taxon>Pseudomonadati</taxon>
        <taxon>Pseudomonadota</taxon>
        <taxon>Gammaproteobacteria</taxon>
        <taxon>Chromatiales</taxon>
        <taxon>Chromatiaceae</taxon>
        <taxon>Arsukibacterium</taxon>
    </lineage>
</organism>
<dbReference type="SMART" id="SM00671">
    <property type="entry name" value="SEL1"/>
    <property type="match status" value="1"/>
</dbReference>
<protein>
    <submittedName>
        <fullName evidence="7">TonB family protein</fullName>
    </submittedName>
</protein>
<dbReference type="InterPro" id="IPR006260">
    <property type="entry name" value="TonB/TolA_C"/>
</dbReference>
<dbReference type="RefSeq" id="WP_217671284.1">
    <property type="nucleotide sequence ID" value="NZ_JAHRID010000010.1"/>
</dbReference>
<dbReference type="InterPro" id="IPR037682">
    <property type="entry name" value="TonB_C"/>
</dbReference>
<evidence type="ECO:0000256" key="4">
    <source>
        <dbReference type="ARBA" id="ARBA00023136"/>
    </source>
</evidence>
<feature type="domain" description="TonB C-terminal" evidence="6">
    <location>
        <begin position="139"/>
        <end position="230"/>
    </location>
</feature>
<dbReference type="Proteomes" id="UP000704611">
    <property type="component" value="Unassembled WGS sequence"/>
</dbReference>
<evidence type="ECO:0000256" key="3">
    <source>
        <dbReference type="ARBA" id="ARBA00022989"/>
    </source>
</evidence>
<dbReference type="PROSITE" id="PS52015">
    <property type="entry name" value="TONB_CTD"/>
    <property type="match status" value="1"/>
</dbReference>
<comment type="caution">
    <text evidence="7">The sequence shown here is derived from an EMBL/GenBank/DDBJ whole genome shotgun (WGS) entry which is preliminary data.</text>
</comment>
<proteinExistence type="predicted"/>
<keyword evidence="4" id="KW-0472">Membrane</keyword>
<feature type="signal peptide" evidence="5">
    <location>
        <begin position="1"/>
        <end position="17"/>
    </location>
</feature>
<dbReference type="EMBL" id="JAHRID010000010">
    <property type="protein sequence ID" value="MBV2130975.1"/>
    <property type="molecule type" value="Genomic_DNA"/>
</dbReference>
<dbReference type="NCBIfam" id="TIGR01352">
    <property type="entry name" value="tonB_Cterm"/>
    <property type="match status" value="1"/>
</dbReference>
<keyword evidence="5" id="KW-0732">Signal</keyword>
<evidence type="ECO:0000256" key="2">
    <source>
        <dbReference type="ARBA" id="ARBA00022692"/>
    </source>
</evidence>
<accession>A0ABS6MQG7</accession>
<evidence type="ECO:0000256" key="5">
    <source>
        <dbReference type="SAM" id="SignalP"/>
    </source>
</evidence>
<name>A0ABS6MQG7_9GAMM</name>
<dbReference type="Pfam" id="PF03544">
    <property type="entry name" value="TonB_C"/>
    <property type="match status" value="1"/>
</dbReference>
<feature type="chain" id="PRO_5046583237" evidence="5">
    <location>
        <begin position="18"/>
        <end position="392"/>
    </location>
</feature>
<evidence type="ECO:0000313" key="8">
    <source>
        <dbReference type="Proteomes" id="UP000704611"/>
    </source>
</evidence>
<gene>
    <name evidence="7" type="ORF">KQY15_17895</name>
</gene>
<keyword evidence="2" id="KW-0812">Transmembrane</keyword>
<reference evidence="7 8" key="1">
    <citation type="submission" date="2021-06" db="EMBL/GenBank/DDBJ databases">
        <title>Rheinheimera indica sp. nov., isolated from deep-sea sediment.</title>
        <authorList>
            <person name="Wang Z."/>
            <person name="Zhang X.-Y."/>
        </authorList>
    </citation>
    <scope>NUCLEOTIDE SEQUENCE [LARGE SCALE GENOMIC DNA]</scope>
    <source>
        <strain evidence="7 8">SM2107</strain>
    </source>
</reference>
<evidence type="ECO:0000256" key="1">
    <source>
        <dbReference type="ARBA" id="ARBA00004167"/>
    </source>
</evidence>
<sequence length="392" mass="43297">MRGLLVGLAMLTAMAQADMLDALKAYENSQYDEARQQFSELLPLGNAQAAFNMAAMFYHGQGQAPDLTAAAGYFHFASYLNHPDAEAVYQQLVAKLDEQQQQQAEHVSLQLRQSLKIQPLKAASKATHFVMAIDSESGTDRTLTAAIKTVQPTFPRNAAMYGVTGYVRMRYLVDGNGNVRVVDVVDAFPQEVFERSARRALLKFEYPATGQFATREISMTFSLKGGSVITPEALLAVVEQRNLWVYAIAGSPQYQEALGTMLSLLGKYNANNLIVEPSLPLDPANPDWSVFTRPALGKEDHYIQIPEMLSADFWWQTAAANGNSQAQRLLSIYDDRWANYLFERGDGQVLAWRGVSHIIDGNIEQGNLMLDRAIASGYPAAMDLKSALTKGK</sequence>
<keyword evidence="8" id="KW-1185">Reference proteome</keyword>
<keyword evidence="3" id="KW-1133">Transmembrane helix</keyword>